<dbReference type="PANTHER" id="PTHR31126">
    <property type="entry name" value="TYROSINE-PROTEIN PHOSPHATASE"/>
    <property type="match status" value="1"/>
</dbReference>
<dbReference type="Proteomes" id="UP000829685">
    <property type="component" value="Unassembled WGS sequence"/>
</dbReference>
<dbReference type="InterPro" id="IPR029021">
    <property type="entry name" value="Prot-tyrosine_phosphatase-like"/>
</dbReference>
<sequence>MSDSAFDNILNFRDVGKTVNAFLGKRILKEGVLYRSARPDDATLSDRRRLQADYGIKTVMDLRTKTEHLKQAEKRQADIKTPALLQSNAALAEPVQIPGLRYLEIKVTGKKFEHHMLSQLSWGSYLKLICLYLTGYRIDAIRIISKEVMLPRGLVGMGFDTLDQSGAEIAEALRAFTQPSALPVLVHCTQGKDRTGLIVAVALFVLGVPLEAITHDYLLTQDGLVAERESRLAEIEEIGLTAEWGDCPPDFVPRVWGHIEDTYGGVEAYLDGIGFGDGERQQFIEKLGA</sequence>
<dbReference type="PROSITE" id="PS50056">
    <property type="entry name" value="TYR_PHOSPHATASE_2"/>
    <property type="match status" value="1"/>
</dbReference>
<keyword evidence="3" id="KW-1185">Reference proteome</keyword>
<dbReference type="EMBL" id="JAFIMR010000007">
    <property type="protein sequence ID" value="KAI1876643.1"/>
    <property type="molecule type" value="Genomic_DNA"/>
</dbReference>
<dbReference type="AlphaFoldDB" id="A0A9P9WRX2"/>
<evidence type="ECO:0000259" key="1">
    <source>
        <dbReference type="PROSITE" id="PS50056"/>
    </source>
</evidence>
<feature type="domain" description="Tyrosine specific protein phosphatases" evidence="1">
    <location>
        <begin position="167"/>
        <end position="232"/>
    </location>
</feature>
<dbReference type="InterPro" id="IPR016130">
    <property type="entry name" value="Tyr_Pase_AS"/>
</dbReference>
<name>A0A9P9WRX2_9PEZI</name>
<evidence type="ECO:0000313" key="3">
    <source>
        <dbReference type="Proteomes" id="UP000829685"/>
    </source>
</evidence>
<dbReference type="SUPFAM" id="SSF52799">
    <property type="entry name" value="(Phosphotyrosine protein) phosphatases II"/>
    <property type="match status" value="1"/>
</dbReference>
<organism evidence="2 3">
    <name type="scientific">Neoarthrinium moseri</name>
    <dbReference type="NCBI Taxonomy" id="1658444"/>
    <lineage>
        <taxon>Eukaryota</taxon>
        <taxon>Fungi</taxon>
        <taxon>Dikarya</taxon>
        <taxon>Ascomycota</taxon>
        <taxon>Pezizomycotina</taxon>
        <taxon>Sordariomycetes</taxon>
        <taxon>Xylariomycetidae</taxon>
        <taxon>Amphisphaeriales</taxon>
        <taxon>Apiosporaceae</taxon>
        <taxon>Neoarthrinium</taxon>
    </lineage>
</organism>
<dbReference type="Gene3D" id="3.90.190.10">
    <property type="entry name" value="Protein tyrosine phosphatase superfamily"/>
    <property type="match status" value="1"/>
</dbReference>
<gene>
    <name evidence="2" type="ORF">JX265_004169</name>
</gene>
<dbReference type="GO" id="GO:0004721">
    <property type="term" value="F:phosphoprotein phosphatase activity"/>
    <property type="evidence" value="ECO:0007669"/>
    <property type="project" value="InterPro"/>
</dbReference>
<dbReference type="InterPro" id="IPR000387">
    <property type="entry name" value="Tyr_Pase_dom"/>
</dbReference>
<reference evidence="2" key="1">
    <citation type="submission" date="2021-03" db="EMBL/GenBank/DDBJ databases">
        <title>Revisited historic fungal species revealed as producer of novel bioactive compounds through whole genome sequencing and comparative genomics.</title>
        <authorList>
            <person name="Vignolle G.A."/>
            <person name="Hochenegger N."/>
            <person name="Mach R.L."/>
            <person name="Mach-Aigner A.R."/>
            <person name="Javad Rahimi M."/>
            <person name="Salim K.A."/>
            <person name="Chan C.M."/>
            <person name="Lim L.B.L."/>
            <person name="Cai F."/>
            <person name="Druzhinina I.S."/>
            <person name="U'Ren J.M."/>
            <person name="Derntl C."/>
        </authorList>
    </citation>
    <scope>NUCLEOTIDE SEQUENCE</scope>
    <source>
        <strain evidence="2">TUCIM 5799</strain>
    </source>
</reference>
<comment type="caution">
    <text evidence="2">The sequence shown here is derived from an EMBL/GenBank/DDBJ whole genome shotgun (WGS) entry which is preliminary data.</text>
</comment>
<dbReference type="PROSITE" id="PS00383">
    <property type="entry name" value="TYR_PHOSPHATASE_1"/>
    <property type="match status" value="1"/>
</dbReference>
<evidence type="ECO:0000313" key="2">
    <source>
        <dbReference type="EMBL" id="KAI1876643.1"/>
    </source>
</evidence>
<protein>
    <recommendedName>
        <fullName evidence="1">Tyrosine specific protein phosphatases domain-containing protein</fullName>
    </recommendedName>
</protein>
<dbReference type="InterPro" id="IPR026893">
    <property type="entry name" value="Tyr/Ser_Pase_IphP-type"/>
</dbReference>
<dbReference type="Pfam" id="PF13350">
    <property type="entry name" value="Y_phosphatase3"/>
    <property type="match status" value="1"/>
</dbReference>
<dbReference type="PANTHER" id="PTHR31126:SF10">
    <property type="entry name" value="PROTEIN PHOSPHATASE, PUTATIVE (AFU_ORTHOLOGUE AFUA_6G06650)-RELATED"/>
    <property type="match status" value="1"/>
</dbReference>
<accession>A0A9P9WRX2</accession>
<proteinExistence type="predicted"/>